<dbReference type="EMBL" id="CP033367">
    <property type="protein sequence ID" value="QKD04550.1"/>
    <property type="molecule type" value="Genomic_DNA"/>
</dbReference>
<gene>
    <name evidence="1" type="ORF">EB235_26210</name>
</gene>
<protein>
    <recommendedName>
        <fullName evidence="3">Transcription factor zinc-finger domain-containing protein</fullName>
    </recommendedName>
</protein>
<sequence length="67" mass="7351">MSKDLWIEAGKILAVDPRTIIKCPDCGEAELTVLDTPADATHIDRHIRCPGCGAYNALYKNIGFDHP</sequence>
<evidence type="ECO:0000313" key="1">
    <source>
        <dbReference type="EMBL" id="QKD04550.1"/>
    </source>
</evidence>
<name>A0A6M7WKN0_RHILI</name>
<proteinExistence type="predicted"/>
<accession>A0A6M7WKN0</accession>
<dbReference type="AlphaFoldDB" id="A0A6M7WKN0"/>
<dbReference type="Proteomes" id="UP000503017">
    <property type="component" value="Chromosome"/>
</dbReference>
<organism evidence="1 2">
    <name type="scientific">Mesorhizobium loti R88b</name>
    <dbReference type="NCBI Taxonomy" id="935548"/>
    <lineage>
        <taxon>Bacteria</taxon>
        <taxon>Pseudomonadati</taxon>
        <taxon>Pseudomonadota</taxon>
        <taxon>Alphaproteobacteria</taxon>
        <taxon>Hyphomicrobiales</taxon>
        <taxon>Phyllobacteriaceae</taxon>
        <taxon>Mesorhizobium</taxon>
    </lineage>
</organism>
<dbReference type="RefSeq" id="WP_027034550.1">
    <property type="nucleotide sequence ID" value="NZ_CP033367.1"/>
</dbReference>
<evidence type="ECO:0000313" key="2">
    <source>
        <dbReference type="Proteomes" id="UP000503017"/>
    </source>
</evidence>
<reference evidence="1 2" key="1">
    <citation type="submission" date="2018-10" db="EMBL/GenBank/DDBJ databases">
        <authorList>
            <person name="Perry B.J."/>
            <person name="Sullivan J.T."/>
            <person name="Murphy R.J.T."/>
            <person name="Ramsay J.P."/>
            <person name="Ronson C.W."/>
        </authorList>
    </citation>
    <scope>NUCLEOTIDE SEQUENCE [LARGE SCALE GENOMIC DNA]</scope>
    <source>
        <strain evidence="1 2">R88b</strain>
    </source>
</reference>
<evidence type="ECO:0008006" key="3">
    <source>
        <dbReference type="Google" id="ProtNLM"/>
    </source>
</evidence>